<feature type="non-terminal residue" evidence="1">
    <location>
        <position position="1"/>
    </location>
</feature>
<gene>
    <name evidence="1" type="ORF">UJA718_LOCUS36250</name>
</gene>
<evidence type="ECO:0000313" key="2">
    <source>
        <dbReference type="Proteomes" id="UP000663873"/>
    </source>
</evidence>
<evidence type="ECO:0000313" key="1">
    <source>
        <dbReference type="EMBL" id="CAF4701183.1"/>
    </source>
</evidence>
<dbReference type="EMBL" id="CAJOBP010034786">
    <property type="protein sequence ID" value="CAF4701183.1"/>
    <property type="molecule type" value="Genomic_DNA"/>
</dbReference>
<reference evidence="1" key="1">
    <citation type="submission" date="2021-02" db="EMBL/GenBank/DDBJ databases">
        <authorList>
            <person name="Nowell W R."/>
        </authorList>
    </citation>
    <scope>NUCLEOTIDE SEQUENCE</scope>
</reference>
<proteinExistence type="predicted"/>
<dbReference type="Proteomes" id="UP000663873">
    <property type="component" value="Unassembled WGS sequence"/>
</dbReference>
<name>A0A821IHB4_9BILA</name>
<comment type="caution">
    <text evidence="1">The sequence shown here is derived from an EMBL/GenBank/DDBJ whole genome shotgun (WGS) entry which is preliminary data.</text>
</comment>
<dbReference type="AlphaFoldDB" id="A0A821IHB4"/>
<accession>A0A821IHB4</accession>
<protein>
    <submittedName>
        <fullName evidence="1">Uncharacterized protein</fullName>
    </submittedName>
</protein>
<keyword evidence="2" id="KW-1185">Reference proteome</keyword>
<sequence>EYGTISDEAVITGVKDESLDVYLFRIGVALRVGINVR</sequence>
<organism evidence="1 2">
    <name type="scientific">Rotaria socialis</name>
    <dbReference type="NCBI Taxonomy" id="392032"/>
    <lineage>
        <taxon>Eukaryota</taxon>
        <taxon>Metazoa</taxon>
        <taxon>Spiralia</taxon>
        <taxon>Gnathifera</taxon>
        <taxon>Rotifera</taxon>
        <taxon>Eurotatoria</taxon>
        <taxon>Bdelloidea</taxon>
        <taxon>Philodinida</taxon>
        <taxon>Philodinidae</taxon>
        <taxon>Rotaria</taxon>
    </lineage>
</organism>